<dbReference type="EMBL" id="BBML01000005">
    <property type="protein sequence ID" value="GAK97360.1"/>
    <property type="molecule type" value="Genomic_DNA"/>
</dbReference>
<evidence type="ECO:0000313" key="4">
    <source>
        <dbReference type="Proteomes" id="UP000029221"/>
    </source>
</evidence>
<dbReference type="Pfam" id="PF02469">
    <property type="entry name" value="Fasciclin"/>
    <property type="match status" value="2"/>
</dbReference>
<dbReference type="SUPFAM" id="SSF82153">
    <property type="entry name" value="FAS1 domain"/>
    <property type="match status" value="2"/>
</dbReference>
<dbReference type="STRING" id="319236.BST91_02045"/>
<accession>A0A090Q2W0</accession>
<dbReference type="SMART" id="SM00554">
    <property type="entry name" value="FAS1"/>
    <property type="match status" value="2"/>
</dbReference>
<gene>
    <name evidence="3" type="ORF">JCM19294_1406</name>
</gene>
<dbReference type="InterPro" id="IPR000782">
    <property type="entry name" value="FAS1_domain"/>
</dbReference>
<evidence type="ECO:0000259" key="2">
    <source>
        <dbReference type="PROSITE" id="PS50213"/>
    </source>
</evidence>
<feature type="chain" id="PRO_5001861476" evidence="1">
    <location>
        <begin position="18"/>
        <end position="324"/>
    </location>
</feature>
<dbReference type="Proteomes" id="UP000029221">
    <property type="component" value="Unassembled WGS sequence"/>
</dbReference>
<dbReference type="GO" id="GO:0005615">
    <property type="term" value="C:extracellular space"/>
    <property type="evidence" value="ECO:0007669"/>
    <property type="project" value="TreeGrafter"/>
</dbReference>
<dbReference type="PANTHER" id="PTHR10900:SF77">
    <property type="entry name" value="FI19380P1"/>
    <property type="match status" value="1"/>
</dbReference>
<dbReference type="InterPro" id="IPR036378">
    <property type="entry name" value="FAS1_dom_sf"/>
</dbReference>
<feature type="domain" description="FAS1" evidence="2">
    <location>
        <begin position="35"/>
        <end position="172"/>
    </location>
</feature>
<protein>
    <submittedName>
        <fullName evidence="3">Secreted and surface protein containing fasciclin-like repeats</fullName>
    </submittedName>
</protein>
<dbReference type="FunFam" id="2.30.180.10:FF:000032">
    <property type="entry name" value="Fasciclin domain-containing protein, putative"/>
    <property type="match status" value="1"/>
</dbReference>
<name>A0A090Q2W0_9FLAO</name>
<comment type="caution">
    <text evidence="3">The sequence shown here is derived from an EMBL/GenBank/DDBJ whole genome shotgun (WGS) entry which is preliminary data.</text>
</comment>
<feature type="domain" description="FAS1" evidence="2">
    <location>
        <begin position="174"/>
        <end position="322"/>
    </location>
</feature>
<dbReference type="PROSITE" id="PS50213">
    <property type="entry name" value="FAS1"/>
    <property type="match status" value="2"/>
</dbReference>
<dbReference type="RefSeq" id="WP_042278969.1">
    <property type="nucleotide sequence ID" value="NZ_BBML01000005.1"/>
</dbReference>
<evidence type="ECO:0000313" key="3">
    <source>
        <dbReference type="EMBL" id="GAK97360.1"/>
    </source>
</evidence>
<keyword evidence="1" id="KW-0732">Signal</keyword>
<sequence length="324" mass="33673">MKSLNLKSLLFSFLAIASLTLTSCDDDDDNIIDSNNSAYDLTVSNSNFTSLRAALERTGLDATLDGNGTFTVFAPTDTAFATFLSANGFASLDAVPTDVLRNVLLNHVLGSVNRSGDLVDGYVKTSAIDASGNNLDAYIDASAFTVNNAAIDTAQVNIEVDNGVVHVMDAVIPLPTVADLAVYNPAFGNLVTAVSQEGLVAALSATDASATPAPPFTVFAPTNDAFQALIDADPNDGLNNINDVLALNNLSDILLYHVVSGAAVRAEAIMDGDVVDPITMGTFTINTTNGVVITDGTNTETNVIVTNVTGINGVVHAIDFVLRP</sequence>
<dbReference type="AlphaFoldDB" id="A0A090Q2W0"/>
<dbReference type="PROSITE" id="PS51257">
    <property type="entry name" value="PROKAR_LIPOPROTEIN"/>
    <property type="match status" value="1"/>
</dbReference>
<proteinExistence type="predicted"/>
<dbReference type="eggNOG" id="COG2335">
    <property type="taxonomic scope" value="Bacteria"/>
</dbReference>
<organism evidence="3 4">
    <name type="scientific">Nonlabens tegetincola</name>
    <dbReference type="NCBI Taxonomy" id="323273"/>
    <lineage>
        <taxon>Bacteria</taxon>
        <taxon>Pseudomonadati</taxon>
        <taxon>Bacteroidota</taxon>
        <taxon>Flavobacteriia</taxon>
        <taxon>Flavobacteriales</taxon>
        <taxon>Flavobacteriaceae</taxon>
        <taxon>Nonlabens</taxon>
    </lineage>
</organism>
<reference evidence="3" key="1">
    <citation type="journal article" date="2014" name="Genome Announc.">
        <title>Draft Genome Sequences of Marine Flavobacterium Nonlabens Strains NR17, NR24, NR27, NR32, NR33, and Ara13.</title>
        <authorList>
            <person name="Nakanishi M."/>
            <person name="Meirelles P."/>
            <person name="Suzuki R."/>
            <person name="Takatani N."/>
            <person name="Mino S."/>
            <person name="Suda W."/>
            <person name="Oshima K."/>
            <person name="Hattori M."/>
            <person name="Ohkuma M."/>
            <person name="Hosokawa M."/>
            <person name="Miyashita K."/>
            <person name="Thompson F.L."/>
            <person name="Niwa A."/>
            <person name="Sawabe T."/>
            <person name="Sawabe T."/>
        </authorList>
    </citation>
    <scope>NUCLEOTIDE SEQUENCE [LARGE SCALE GENOMIC DNA]</scope>
    <source>
        <strain evidence="3">JCM 19294</strain>
    </source>
</reference>
<feature type="signal peptide" evidence="1">
    <location>
        <begin position="1"/>
        <end position="17"/>
    </location>
</feature>
<dbReference type="Gene3D" id="2.30.180.10">
    <property type="entry name" value="FAS1 domain"/>
    <property type="match status" value="2"/>
</dbReference>
<dbReference type="PANTHER" id="PTHR10900">
    <property type="entry name" value="PERIOSTIN-RELATED"/>
    <property type="match status" value="1"/>
</dbReference>
<dbReference type="InterPro" id="IPR050904">
    <property type="entry name" value="Adhesion/Biosynth-related"/>
</dbReference>
<keyword evidence="4" id="KW-1185">Reference proteome</keyword>
<evidence type="ECO:0000256" key="1">
    <source>
        <dbReference type="SAM" id="SignalP"/>
    </source>
</evidence>